<feature type="domain" description="ABC3 transporter permease C-terminal" evidence="7">
    <location>
        <begin position="683"/>
        <end position="795"/>
    </location>
</feature>
<dbReference type="EMBL" id="FNAC01000003">
    <property type="protein sequence ID" value="SDC65544.1"/>
    <property type="molecule type" value="Genomic_DNA"/>
</dbReference>
<feature type="transmembrane region" description="Helical" evidence="6">
    <location>
        <begin position="765"/>
        <end position="785"/>
    </location>
</feature>
<proteinExistence type="predicted"/>
<dbReference type="InterPro" id="IPR003838">
    <property type="entry name" value="ABC3_permease_C"/>
</dbReference>
<dbReference type="PANTHER" id="PTHR30572:SF18">
    <property type="entry name" value="ABC-TYPE MACROLIDE FAMILY EXPORT SYSTEM PERMEASE COMPONENT 2"/>
    <property type="match status" value="1"/>
</dbReference>
<feature type="transmembrane region" description="Helical" evidence="6">
    <location>
        <begin position="338"/>
        <end position="371"/>
    </location>
</feature>
<feature type="transmembrane region" description="Helical" evidence="6">
    <location>
        <begin position="297"/>
        <end position="317"/>
    </location>
</feature>
<feature type="transmembrane region" description="Helical" evidence="6">
    <location>
        <begin position="731"/>
        <end position="750"/>
    </location>
</feature>
<reference evidence="10" key="1">
    <citation type="submission" date="2016-10" db="EMBL/GenBank/DDBJ databases">
        <authorList>
            <person name="Varghese N."/>
            <person name="Submissions S."/>
        </authorList>
    </citation>
    <scope>NUCLEOTIDE SEQUENCE [LARGE SCALE GENOMIC DNA]</scope>
    <source>
        <strain evidence="10">DSM 23095</strain>
    </source>
</reference>
<dbReference type="InterPro" id="IPR025857">
    <property type="entry name" value="MacB_PCD"/>
</dbReference>
<dbReference type="PANTHER" id="PTHR30572">
    <property type="entry name" value="MEMBRANE COMPONENT OF TRANSPORTER-RELATED"/>
    <property type="match status" value="1"/>
</dbReference>
<feature type="transmembrane region" description="Helical" evidence="6">
    <location>
        <begin position="391"/>
        <end position="413"/>
    </location>
</feature>
<dbReference type="AlphaFoldDB" id="A0A1G6NDK9"/>
<dbReference type="Proteomes" id="UP000199060">
    <property type="component" value="Unassembled WGS sequence"/>
</dbReference>
<keyword evidence="10" id="KW-1185">Reference proteome</keyword>
<feature type="transmembrane region" description="Helical" evidence="6">
    <location>
        <begin position="36"/>
        <end position="57"/>
    </location>
</feature>
<evidence type="ECO:0000256" key="1">
    <source>
        <dbReference type="ARBA" id="ARBA00004651"/>
    </source>
</evidence>
<evidence type="ECO:0000259" key="8">
    <source>
        <dbReference type="Pfam" id="PF12704"/>
    </source>
</evidence>
<evidence type="ECO:0000256" key="3">
    <source>
        <dbReference type="ARBA" id="ARBA00022692"/>
    </source>
</evidence>
<evidence type="ECO:0000256" key="4">
    <source>
        <dbReference type="ARBA" id="ARBA00022989"/>
    </source>
</evidence>
<protein>
    <submittedName>
        <fullName evidence="9">FtsX-like permease family protein</fullName>
    </submittedName>
</protein>
<feature type="domain" description="MacB-like periplasmic core" evidence="8">
    <location>
        <begin position="37"/>
        <end position="257"/>
    </location>
</feature>
<name>A0A1G6NDK9_9BACT</name>
<feature type="domain" description="ABC3 transporter permease C-terminal" evidence="7">
    <location>
        <begin position="304"/>
        <end position="417"/>
    </location>
</feature>
<keyword evidence="5 6" id="KW-0472">Membrane</keyword>
<accession>A0A1G6NDK9</accession>
<keyword evidence="2" id="KW-1003">Cell membrane</keyword>
<dbReference type="Pfam" id="PF02687">
    <property type="entry name" value="FtsX"/>
    <property type="match status" value="2"/>
</dbReference>
<feature type="domain" description="MacB-like periplasmic core" evidence="8">
    <location>
        <begin position="446"/>
        <end position="606"/>
    </location>
</feature>
<feature type="transmembrane region" description="Helical" evidence="6">
    <location>
        <begin position="434"/>
        <end position="458"/>
    </location>
</feature>
<organism evidence="9 10">
    <name type="scientific">Algoriphagus faecimaris</name>
    <dbReference type="NCBI Taxonomy" id="686796"/>
    <lineage>
        <taxon>Bacteria</taxon>
        <taxon>Pseudomonadati</taxon>
        <taxon>Bacteroidota</taxon>
        <taxon>Cytophagia</taxon>
        <taxon>Cytophagales</taxon>
        <taxon>Cyclobacteriaceae</taxon>
        <taxon>Algoriphagus</taxon>
    </lineage>
</organism>
<keyword evidence="3 6" id="KW-0812">Transmembrane</keyword>
<evidence type="ECO:0000259" key="7">
    <source>
        <dbReference type="Pfam" id="PF02687"/>
    </source>
</evidence>
<evidence type="ECO:0000256" key="2">
    <source>
        <dbReference type="ARBA" id="ARBA00022475"/>
    </source>
</evidence>
<evidence type="ECO:0000313" key="9">
    <source>
        <dbReference type="EMBL" id="SDC65544.1"/>
    </source>
</evidence>
<evidence type="ECO:0000256" key="5">
    <source>
        <dbReference type="ARBA" id="ARBA00023136"/>
    </source>
</evidence>
<dbReference type="STRING" id="686796.SAMN04488104_100370"/>
<evidence type="ECO:0000256" key="6">
    <source>
        <dbReference type="SAM" id="Phobius"/>
    </source>
</evidence>
<sequence length="802" mass="89069">MILRSSVSRLPNLFIPMLRHYLLLAIRNFTKFKSIFAINLLGLTLGLTTVILISLWVKDELSINRHHEHSDRIYSVMTNHDNSGGMVTWNLTPARMPEAMKAAFPQVELASGVSPFIKGLAFESDREKIESEGFFVDQDYLDMFSYEFIVGNPSKALTGINAVALSESLANALFGSPQNAIGKSLKWQIFDFGSEVEVTGVYQDFGAFDVEKPEFLMAYPFFLQMLGEGAHWDNYNTSTLLLLREGTAISSFNSQIASFIKDRAEGSNVTPFLQLFADTYLYGTYEEGKVVGGRINYVWTFSGIALFILIIACINFMNLTTARSLARAKEIGVKKSMGASITGIFGQFMVESLLLTLFALLMALLAVYFLQPIFNQVTLKELGLNWNGEELLLLAGIWGLTSLIAGIYPSLYLSRFKPIQIMKSNLKGSLGELLARKGLVIFQFGISMLLIIGVVVIGKQMNYIQNQNLGYDQSHLLKIPSESIPKSEINTILEQLRATPGVENASSLTHPLVGLASSTIGLTWEGKNPDEQVKFENITVNFGLIETMDFELVEGRPFSPEFGEEKAKLILNEAAVKTIGFGEPVGQLVNLWGEDMEVIGVVKDFHFESLKETVKPAFFKYDPDFAQNIMVRIYAENQQQTLAEITEVFQALLGQNPSLSFMDESYQTLYLQEQRVAVLADYFGLVAIFLSCLGLFGLAAFTAESRKREIGVRKVLGASLGEILGLITRDFIYLVGVSVLIAIPLGWYFANSWLETYAYQTSLSWWIFAGSGLLLLLISMVTVGVQAYKAASANPVHSLKSE</sequence>
<dbReference type="InterPro" id="IPR050250">
    <property type="entry name" value="Macrolide_Exporter_MacB"/>
</dbReference>
<comment type="subcellular location">
    <subcellularLocation>
        <location evidence="1">Cell membrane</location>
        <topology evidence="1">Multi-pass membrane protein</topology>
    </subcellularLocation>
</comment>
<keyword evidence="4 6" id="KW-1133">Transmembrane helix</keyword>
<feature type="transmembrane region" description="Helical" evidence="6">
    <location>
        <begin position="682"/>
        <end position="703"/>
    </location>
</feature>
<evidence type="ECO:0000313" key="10">
    <source>
        <dbReference type="Proteomes" id="UP000199060"/>
    </source>
</evidence>
<dbReference type="GO" id="GO:0005886">
    <property type="term" value="C:plasma membrane"/>
    <property type="evidence" value="ECO:0007669"/>
    <property type="project" value="UniProtKB-SubCell"/>
</dbReference>
<gene>
    <name evidence="9" type="ORF">SAMN04488104_100370</name>
</gene>
<dbReference type="GO" id="GO:0022857">
    <property type="term" value="F:transmembrane transporter activity"/>
    <property type="evidence" value="ECO:0007669"/>
    <property type="project" value="TreeGrafter"/>
</dbReference>
<dbReference type="Pfam" id="PF12704">
    <property type="entry name" value="MacB_PCD"/>
    <property type="match status" value="2"/>
</dbReference>